<dbReference type="AlphaFoldDB" id="A0A7W7DF94"/>
<evidence type="ECO:0000256" key="1">
    <source>
        <dbReference type="SAM" id="MobiDB-lite"/>
    </source>
</evidence>
<dbReference type="RefSeq" id="WP_184887549.1">
    <property type="nucleotide sequence ID" value="NZ_BOOV01000003.1"/>
</dbReference>
<protein>
    <recommendedName>
        <fullName evidence="2">DUF397 domain-containing protein</fullName>
    </recommendedName>
</protein>
<dbReference type="InterPro" id="IPR007278">
    <property type="entry name" value="DUF397"/>
</dbReference>
<dbReference type="Pfam" id="PF04149">
    <property type="entry name" value="DUF397"/>
    <property type="match status" value="1"/>
</dbReference>
<dbReference type="Proteomes" id="UP000542210">
    <property type="component" value="Unassembled WGS sequence"/>
</dbReference>
<evidence type="ECO:0000313" key="4">
    <source>
        <dbReference type="Proteomes" id="UP000542210"/>
    </source>
</evidence>
<name>A0A7W7DF94_9ACTN</name>
<keyword evidence="4" id="KW-1185">Reference proteome</keyword>
<reference evidence="3 4" key="1">
    <citation type="submission" date="2020-08" db="EMBL/GenBank/DDBJ databases">
        <title>Sequencing the genomes of 1000 actinobacteria strains.</title>
        <authorList>
            <person name="Klenk H.-P."/>
        </authorList>
    </citation>
    <scope>NUCLEOTIDE SEQUENCE [LARGE SCALE GENOMIC DNA]</scope>
    <source>
        <strain evidence="3 4">DSM 45784</strain>
    </source>
</reference>
<comment type="caution">
    <text evidence="3">The sequence shown here is derived from an EMBL/GenBank/DDBJ whole genome shotgun (WGS) entry which is preliminary data.</text>
</comment>
<dbReference type="EMBL" id="JACHND010000001">
    <property type="protein sequence ID" value="MBB4705677.1"/>
    <property type="molecule type" value="Genomic_DNA"/>
</dbReference>
<evidence type="ECO:0000313" key="3">
    <source>
        <dbReference type="EMBL" id="MBB4705677.1"/>
    </source>
</evidence>
<sequence>MELEKATPLEVPTYTHTTPGGGAGHKSSFSTENGNCVVVDIQADRVLVRDSKDPEGPALSFTPDEYLAFWMGVMNREFDPPAEWLLRFSVAAGGV</sequence>
<evidence type="ECO:0000259" key="2">
    <source>
        <dbReference type="Pfam" id="PF04149"/>
    </source>
</evidence>
<feature type="domain" description="DUF397" evidence="2">
    <location>
        <begin position="25"/>
        <end position="73"/>
    </location>
</feature>
<organism evidence="3 4">
    <name type="scientific">Sphaerisporangium siamense</name>
    <dbReference type="NCBI Taxonomy" id="795645"/>
    <lineage>
        <taxon>Bacteria</taxon>
        <taxon>Bacillati</taxon>
        <taxon>Actinomycetota</taxon>
        <taxon>Actinomycetes</taxon>
        <taxon>Streptosporangiales</taxon>
        <taxon>Streptosporangiaceae</taxon>
        <taxon>Sphaerisporangium</taxon>
    </lineage>
</organism>
<accession>A0A7W7DF94</accession>
<feature type="region of interest" description="Disordered" evidence="1">
    <location>
        <begin position="1"/>
        <end position="29"/>
    </location>
</feature>
<proteinExistence type="predicted"/>
<gene>
    <name evidence="3" type="ORF">BJ982_007221</name>
</gene>